<reference evidence="1 2" key="1">
    <citation type="journal article" date="2015" name="Int. J. Syst. Evol. Microbiol.">
        <title>Youhaiella tibetensis gen. nov., sp. nov., isolated from subsurface sediment.</title>
        <authorList>
            <person name="Wang Y.X."/>
            <person name="Huang F.Q."/>
            <person name="Nogi Y."/>
            <person name="Pang S.J."/>
            <person name="Wang P.K."/>
            <person name="Lv J."/>
        </authorList>
    </citation>
    <scope>NUCLEOTIDE SEQUENCE [LARGE SCALE GENOMIC DNA]</scope>
    <source>
        <strain evidence="2">fig4</strain>
    </source>
</reference>
<dbReference type="AlphaFoldDB" id="A0A5B9DLJ3"/>
<dbReference type="EMBL" id="CP041690">
    <property type="protein sequence ID" value="QEE19886.1"/>
    <property type="molecule type" value="Genomic_DNA"/>
</dbReference>
<accession>A0A5B9DLJ3</accession>
<dbReference type="KEGG" id="yti:FNA67_06730"/>
<keyword evidence="2" id="KW-1185">Reference proteome</keyword>
<sequence length="64" mass="7401">MLKRTIRVLGPDGEQLAVYEIEIDPYRHPHELDFASEAMERYRKDSGKSHAELMTLTFLVLPEG</sequence>
<protein>
    <submittedName>
        <fullName evidence="1">Uncharacterized protein</fullName>
    </submittedName>
</protein>
<dbReference type="Proteomes" id="UP000321062">
    <property type="component" value="Chromosome"/>
</dbReference>
<name>A0A5B9DLJ3_9HYPH</name>
<evidence type="ECO:0000313" key="1">
    <source>
        <dbReference type="EMBL" id="QEE19886.1"/>
    </source>
</evidence>
<gene>
    <name evidence="1" type="ORF">FNA67_06730</name>
</gene>
<evidence type="ECO:0000313" key="2">
    <source>
        <dbReference type="Proteomes" id="UP000321062"/>
    </source>
</evidence>
<dbReference type="RefSeq" id="WP_049704467.1">
    <property type="nucleotide sequence ID" value="NZ_BMFM01000001.1"/>
</dbReference>
<organism evidence="1 2">
    <name type="scientific">Paradevosia tibetensis</name>
    <dbReference type="NCBI Taxonomy" id="1447062"/>
    <lineage>
        <taxon>Bacteria</taxon>
        <taxon>Pseudomonadati</taxon>
        <taxon>Pseudomonadota</taxon>
        <taxon>Alphaproteobacteria</taxon>
        <taxon>Hyphomicrobiales</taxon>
        <taxon>Devosiaceae</taxon>
        <taxon>Paradevosia</taxon>
    </lineage>
</organism>
<proteinExistence type="predicted"/>